<sequence>MEIPEKVNLSQVVTERIKTHILEEGLKEGDKLPSEKQLIESLRVSRTVVREALKSLETVGLIKIKPGDGIYVDGASLKPVLDQVSFRWKREDRIIKELLQTRRILELGAVELAIELYDLRLIGEMDIWIREMEARIKKGELPIEEDLQFHRALFRSTGNETYCEFSEVLNNFFIKIRESHFGNVEDTKKSLEEHRNIVRYIREKNIESAKTEMERHLVPLKKYVGG</sequence>
<dbReference type="GO" id="GO:0003700">
    <property type="term" value="F:DNA-binding transcription factor activity"/>
    <property type="evidence" value="ECO:0007669"/>
    <property type="project" value="InterPro"/>
</dbReference>
<keyword evidence="1" id="KW-0805">Transcription regulation</keyword>
<protein>
    <submittedName>
        <fullName evidence="5">FadR family transcriptional regulator</fullName>
    </submittedName>
</protein>
<dbReference type="Proteomes" id="UP000639396">
    <property type="component" value="Unassembled WGS sequence"/>
</dbReference>
<name>A0A927C6W9_9BACL</name>
<evidence type="ECO:0000313" key="6">
    <source>
        <dbReference type="Proteomes" id="UP000639396"/>
    </source>
</evidence>
<keyword evidence="6" id="KW-1185">Reference proteome</keyword>
<dbReference type="SMART" id="SM00345">
    <property type="entry name" value="HTH_GNTR"/>
    <property type="match status" value="1"/>
</dbReference>
<dbReference type="RefSeq" id="WP_190924889.1">
    <property type="nucleotide sequence ID" value="NZ_JACXJA010000005.1"/>
</dbReference>
<dbReference type="Pfam" id="PF00392">
    <property type="entry name" value="GntR"/>
    <property type="match status" value="1"/>
</dbReference>
<dbReference type="EMBL" id="JACXJA010000005">
    <property type="protein sequence ID" value="MBD2861127.1"/>
    <property type="molecule type" value="Genomic_DNA"/>
</dbReference>
<comment type="caution">
    <text evidence="5">The sequence shown here is derived from an EMBL/GenBank/DDBJ whole genome shotgun (WGS) entry which is preliminary data.</text>
</comment>
<dbReference type="InterPro" id="IPR036388">
    <property type="entry name" value="WH-like_DNA-bd_sf"/>
</dbReference>
<dbReference type="PRINTS" id="PR00035">
    <property type="entry name" value="HTHGNTR"/>
</dbReference>
<evidence type="ECO:0000256" key="2">
    <source>
        <dbReference type="ARBA" id="ARBA00023125"/>
    </source>
</evidence>
<dbReference type="GO" id="GO:0003677">
    <property type="term" value="F:DNA binding"/>
    <property type="evidence" value="ECO:0007669"/>
    <property type="project" value="UniProtKB-KW"/>
</dbReference>
<dbReference type="PANTHER" id="PTHR43537:SF54">
    <property type="entry name" value="TRANSCRIPTIONAL REGULATOR, GNTR FAMILY"/>
    <property type="match status" value="1"/>
</dbReference>
<evidence type="ECO:0000259" key="4">
    <source>
        <dbReference type="PROSITE" id="PS50949"/>
    </source>
</evidence>
<accession>A0A927C6W9</accession>
<keyword evidence="2" id="KW-0238">DNA-binding</keyword>
<dbReference type="SMART" id="SM00895">
    <property type="entry name" value="FCD"/>
    <property type="match status" value="1"/>
</dbReference>
<dbReference type="InterPro" id="IPR008920">
    <property type="entry name" value="TF_FadR/GntR_C"/>
</dbReference>
<evidence type="ECO:0000256" key="1">
    <source>
        <dbReference type="ARBA" id="ARBA00023015"/>
    </source>
</evidence>
<reference evidence="5" key="1">
    <citation type="submission" date="2020-09" db="EMBL/GenBank/DDBJ databases">
        <title>A novel bacterium of genus Paenibacillus, isolated from South China Sea.</title>
        <authorList>
            <person name="Huang H."/>
            <person name="Mo K."/>
            <person name="Hu Y."/>
        </authorList>
    </citation>
    <scope>NUCLEOTIDE SEQUENCE</scope>
    <source>
        <strain evidence="5">IB182363</strain>
    </source>
</reference>
<evidence type="ECO:0000256" key="3">
    <source>
        <dbReference type="ARBA" id="ARBA00023163"/>
    </source>
</evidence>
<dbReference type="Pfam" id="PF07729">
    <property type="entry name" value="FCD"/>
    <property type="match status" value="1"/>
</dbReference>
<dbReference type="InterPro" id="IPR011711">
    <property type="entry name" value="GntR_C"/>
</dbReference>
<dbReference type="SUPFAM" id="SSF46785">
    <property type="entry name" value="Winged helix' DNA-binding domain"/>
    <property type="match status" value="1"/>
</dbReference>
<dbReference type="SUPFAM" id="SSF48008">
    <property type="entry name" value="GntR ligand-binding domain-like"/>
    <property type="match status" value="1"/>
</dbReference>
<dbReference type="Gene3D" id="1.10.10.10">
    <property type="entry name" value="Winged helix-like DNA-binding domain superfamily/Winged helix DNA-binding domain"/>
    <property type="match status" value="1"/>
</dbReference>
<organism evidence="5 6">
    <name type="scientific">Paenibacillus oceani</name>
    <dbReference type="NCBI Taxonomy" id="2772510"/>
    <lineage>
        <taxon>Bacteria</taxon>
        <taxon>Bacillati</taxon>
        <taxon>Bacillota</taxon>
        <taxon>Bacilli</taxon>
        <taxon>Bacillales</taxon>
        <taxon>Paenibacillaceae</taxon>
        <taxon>Paenibacillus</taxon>
    </lineage>
</organism>
<dbReference type="AlphaFoldDB" id="A0A927C6W9"/>
<dbReference type="InterPro" id="IPR036390">
    <property type="entry name" value="WH_DNA-bd_sf"/>
</dbReference>
<proteinExistence type="predicted"/>
<gene>
    <name evidence="5" type="ORF">IDH45_03880</name>
</gene>
<dbReference type="InterPro" id="IPR000524">
    <property type="entry name" value="Tscrpt_reg_HTH_GntR"/>
</dbReference>
<keyword evidence="3" id="KW-0804">Transcription</keyword>
<evidence type="ECO:0000313" key="5">
    <source>
        <dbReference type="EMBL" id="MBD2861127.1"/>
    </source>
</evidence>
<dbReference type="PROSITE" id="PS50949">
    <property type="entry name" value="HTH_GNTR"/>
    <property type="match status" value="1"/>
</dbReference>
<dbReference type="PANTHER" id="PTHR43537">
    <property type="entry name" value="TRANSCRIPTIONAL REGULATOR, GNTR FAMILY"/>
    <property type="match status" value="1"/>
</dbReference>
<dbReference type="Gene3D" id="1.20.120.530">
    <property type="entry name" value="GntR ligand-binding domain-like"/>
    <property type="match status" value="1"/>
</dbReference>
<feature type="domain" description="HTH gntR-type" evidence="4">
    <location>
        <begin position="7"/>
        <end position="75"/>
    </location>
</feature>
<dbReference type="CDD" id="cd07377">
    <property type="entry name" value="WHTH_GntR"/>
    <property type="match status" value="1"/>
</dbReference>